<accession>A0ABX8G2M8</accession>
<dbReference type="Gene3D" id="3.60.40.10">
    <property type="entry name" value="PPM-type phosphatase domain"/>
    <property type="match status" value="1"/>
</dbReference>
<dbReference type="InterPro" id="IPR001932">
    <property type="entry name" value="PPM-type_phosphatase-like_dom"/>
</dbReference>
<reference evidence="5" key="1">
    <citation type="submission" date="2021-05" db="EMBL/GenBank/DDBJ databases">
        <title>Direct Submission.</title>
        <authorList>
            <person name="Li K."/>
            <person name="Gao J."/>
        </authorList>
    </citation>
    <scope>NUCLEOTIDE SEQUENCE [LARGE SCALE GENOMIC DNA]</scope>
    <source>
        <strain evidence="5">MG62</strain>
    </source>
</reference>
<sequence length="376" mass="41021">MMLFVITPERLWRRRPASGGRWEAARLSPLVLTVLIAALAFSTPREIAFSRLLPAAPALAAAMWPVLPTMALGAFCLLLMVVLSFFHTDLGTPYTLAAIIAVTLAAAYGSHVRLQREEMLFQVRLVADAAQKVLLRPLPGRIEGVEIESLYLAAQEQARIGGDFYEAIGTPHGVRLLIGDVRGKGLSAVGAASAVISCFREAAYDEPDLRGIVRRLEATVTRHSAAFPVQDQPEHFATALLAEIPQDGDGLRLLNCGHPPPLIAHCGKVRVLVPTFPSPPLNLAALIGDRYWVDTVDFAPGEQLLFYTDGVSEARDHTGRFFPLPDWMRRPDTEHPRELLDHLHQDLLRHSGGRLGDDIAALALRRTTAQGRGGVA</sequence>
<protein>
    <submittedName>
        <fullName evidence="4">SpoIIE family protein phosphatase</fullName>
    </submittedName>
</protein>
<organism evidence="4 5">
    <name type="scientific">Streptomyces koelreuteriae</name>
    <dbReference type="NCBI Taxonomy" id="2838015"/>
    <lineage>
        <taxon>Bacteria</taxon>
        <taxon>Bacillati</taxon>
        <taxon>Actinomycetota</taxon>
        <taxon>Actinomycetes</taxon>
        <taxon>Kitasatosporales</taxon>
        <taxon>Streptomycetaceae</taxon>
        <taxon>Streptomyces</taxon>
    </lineage>
</organism>
<dbReference type="PANTHER" id="PTHR43156:SF2">
    <property type="entry name" value="STAGE II SPORULATION PROTEIN E"/>
    <property type="match status" value="1"/>
</dbReference>
<keyword evidence="2" id="KW-1133">Transmembrane helix</keyword>
<evidence type="ECO:0000313" key="5">
    <source>
        <dbReference type="Proteomes" id="UP000679629"/>
    </source>
</evidence>
<evidence type="ECO:0000259" key="3">
    <source>
        <dbReference type="SMART" id="SM00331"/>
    </source>
</evidence>
<proteinExistence type="predicted"/>
<keyword evidence="5" id="KW-1185">Reference proteome</keyword>
<dbReference type="Proteomes" id="UP000679629">
    <property type="component" value="Chromosome"/>
</dbReference>
<dbReference type="InterPro" id="IPR052016">
    <property type="entry name" value="Bact_Sigma-Reg"/>
</dbReference>
<keyword evidence="2" id="KW-0812">Transmembrane</keyword>
<keyword evidence="2" id="KW-0472">Membrane</keyword>
<dbReference type="SUPFAM" id="SSF81606">
    <property type="entry name" value="PP2C-like"/>
    <property type="match status" value="1"/>
</dbReference>
<dbReference type="InterPro" id="IPR036457">
    <property type="entry name" value="PPM-type-like_dom_sf"/>
</dbReference>
<dbReference type="EMBL" id="CP075896">
    <property type="protein sequence ID" value="QWB27573.1"/>
    <property type="molecule type" value="Genomic_DNA"/>
</dbReference>
<feature type="domain" description="PPM-type phosphatase" evidence="3">
    <location>
        <begin position="145"/>
        <end position="366"/>
    </location>
</feature>
<gene>
    <name evidence="4" type="ORF">KJK29_35955</name>
</gene>
<evidence type="ECO:0000313" key="4">
    <source>
        <dbReference type="EMBL" id="QWB27573.1"/>
    </source>
</evidence>
<keyword evidence="1" id="KW-0378">Hydrolase</keyword>
<dbReference type="PANTHER" id="PTHR43156">
    <property type="entry name" value="STAGE II SPORULATION PROTEIN E-RELATED"/>
    <property type="match status" value="1"/>
</dbReference>
<evidence type="ECO:0000256" key="1">
    <source>
        <dbReference type="ARBA" id="ARBA00022801"/>
    </source>
</evidence>
<name>A0ABX8G2M8_9ACTN</name>
<dbReference type="Pfam" id="PF07228">
    <property type="entry name" value="SpoIIE"/>
    <property type="match status" value="1"/>
</dbReference>
<evidence type="ECO:0000256" key="2">
    <source>
        <dbReference type="SAM" id="Phobius"/>
    </source>
</evidence>
<dbReference type="SMART" id="SM00331">
    <property type="entry name" value="PP2C_SIG"/>
    <property type="match status" value="1"/>
</dbReference>
<feature type="transmembrane region" description="Helical" evidence="2">
    <location>
        <begin position="70"/>
        <end position="87"/>
    </location>
</feature>
<feature type="transmembrane region" description="Helical" evidence="2">
    <location>
        <begin position="94"/>
        <end position="114"/>
    </location>
</feature>